<dbReference type="AlphaFoldDB" id="A0A178LSY3"/>
<dbReference type="OrthoDB" id="143133at2"/>
<evidence type="ECO:0000256" key="1">
    <source>
        <dbReference type="SAM" id="Coils"/>
    </source>
</evidence>
<gene>
    <name evidence="2" type="ORF">A6A03_06055</name>
</gene>
<sequence length="366" mass="43413">MSNSDLTARYEEERLRAQEQSQLVYLQGQIDELRRLLKDQTNKYQWAMEQVRKNEGAIAQMQSLFERHTSEVAQANEIVRRDVVALRREVAAALVKIEEGVRPLRDMQSQIQQIAEARKQDRDFLAGWLSRIEQAERQIAALSSQIKELDERQRQFALQLERLREADAAVMQEVRRFNDELQVEKQQMRRMAVEAQQFVADLRPVVDEQRSRIDRLEEIRQQIDLFAEALPAQIKELNARLPDLVSEIKRIERISTERFLMNQERLEELRQMADERMSALQETDEQYLRQLTAWLERVDGWLRELEQRLTRTTDRMELEQKAQLLRIMELERREAETLNAQLTTLRQRLEQVRAAHLELGGGDQRS</sequence>
<feature type="coiled-coil region" evidence="1">
    <location>
        <begin position="234"/>
        <end position="355"/>
    </location>
</feature>
<dbReference type="RefSeq" id="WP_066791630.1">
    <property type="nucleotide sequence ID" value="NZ_LWQS01000125.1"/>
</dbReference>
<organism evidence="2 3">
    <name type="scientific">Chloroflexus islandicus</name>
    <dbReference type="NCBI Taxonomy" id="1707952"/>
    <lineage>
        <taxon>Bacteria</taxon>
        <taxon>Bacillati</taxon>
        <taxon>Chloroflexota</taxon>
        <taxon>Chloroflexia</taxon>
        <taxon>Chloroflexales</taxon>
        <taxon>Chloroflexineae</taxon>
        <taxon>Chloroflexaceae</taxon>
        <taxon>Chloroflexus</taxon>
    </lineage>
</organism>
<protein>
    <submittedName>
        <fullName evidence="2">Uncharacterized protein</fullName>
    </submittedName>
</protein>
<proteinExistence type="predicted"/>
<accession>A0A178LSY3</accession>
<dbReference type="STRING" id="1707952.A6A03_06055"/>
<feature type="coiled-coil region" evidence="1">
    <location>
        <begin position="125"/>
        <end position="194"/>
    </location>
</feature>
<name>A0A178LSY3_9CHLR</name>
<evidence type="ECO:0000313" key="3">
    <source>
        <dbReference type="Proteomes" id="UP000078287"/>
    </source>
</evidence>
<keyword evidence="1" id="KW-0175">Coiled coil</keyword>
<feature type="coiled-coil region" evidence="1">
    <location>
        <begin position="23"/>
        <end position="50"/>
    </location>
</feature>
<evidence type="ECO:0000313" key="2">
    <source>
        <dbReference type="EMBL" id="OAN36311.1"/>
    </source>
</evidence>
<reference evidence="2 3" key="1">
    <citation type="submission" date="2016-04" db="EMBL/GenBank/DDBJ databases">
        <title>Chloroflexus islandicus sp. nov., a thermophilic filamentous anoxygenic phototrophic bacterium from geyser Strokkur (Iceland).</title>
        <authorList>
            <person name="Gaisin V.A."/>
            <person name="Kalashnikov A.M."/>
            <person name="Sukhacheva M.V."/>
            <person name="Grouzdev D.S."/>
            <person name="Ivanov T.M."/>
            <person name="Kuznetsov B."/>
            <person name="Gorlenko V.M."/>
        </authorList>
    </citation>
    <scope>NUCLEOTIDE SEQUENCE [LARGE SCALE GENOMIC DNA]</scope>
    <source>
        <strain evidence="3">isl-2</strain>
    </source>
</reference>
<dbReference type="Proteomes" id="UP000078287">
    <property type="component" value="Unassembled WGS sequence"/>
</dbReference>
<dbReference type="EMBL" id="LWQS01000125">
    <property type="protein sequence ID" value="OAN36311.1"/>
    <property type="molecule type" value="Genomic_DNA"/>
</dbReference>
<keyword evidence="3" id="KW-1185">Reference proteome</keyword>
<comment type="caution">
    <text evidence="2">The sequence shown here is derived from an EMBL/GenBank/DDBJ whole genome shotgun (WGS) entry which is preliminary data.</text>
</comment>